<dbReference type="STRING" id="53376.BST25_18085"/>
<organism evidence="3 4">
    <name type="scientific">Mycobacterium heidelbergense</name>
    <dbReference type="NCBI Taxonomy" id="53376"/>
    <lineage>
        <taxon>Bacteria</taxon>
        <taxon>Bacillati</taxon>
        <taxon>Actinomycetota</taxon>
        <taxon>Actinomycetes</taxon>
        <taxon>Mycobacteriales</taxon>
        <taxon>Mycobacteriaceae</taxon>
        <taxon>Mycobacterium</taxon>
        <taxon>Mycobacterium simiae complex</taxon>
    </lineage>
</organism>
<proteinExistence type="predicted"/>
<dbReference type="AlphaFoldDB" id="A0A1X0DFA9"/>
<dbReference type="Pfam" id="PF18645">
    <property type="entry name" value="DUF5631"/>
    <property type="match status" value="1"/>
</dbReference>
<evidence type="ECO:0000313" key="3">
    <source>
        <dbReference type="EMBL" id="ORA70859.1"/>
    </source>
</evidence>
<feature type="region of interest" description="Disordered" evidence="1">
    <location>
        <begin position="1"/>
        <end position="34"/>
    </location>
</feature>
<keyword evidence="4" id="KW-1185">Reference proteome</keyword>
<gene>
    <name evidence="3" type="ORF">BST25_18085</name>
</gene>
<sequence>MHNANGFVAKAGPDDPALTGDRMARSGPEVDELGPTLVEAVRRRDGLPRIAQTLAQAATRGTGVTENEMDVLRNEQQSAYQKALEDQHDLARVADWMLLAAVDALIEGHEYLVHYHVAWHEAVSAKA</sequence>
<comment type="caution">
    <text evidence="3">The sequence shown here is derived from an EMBL/GenBank/DDBJ whole genome shotgun (WGS) entry which is preliminary data.</text>
</comment>
<dbReference type="InterPro" id="IPR040833">
    <property type="entry name" value="DUF5631"/>
</dbReference>
<reference evidence="3 4" key="1">
    <citation type="submission" date="2017-02" db="EMBL/GenBank/DDBJ databases">
        <title>The new phylogeny of genus Mycobacterium.</title>
        <authorList>
            <person name="Tortoli E."/>
            <person name="Trovato A."/>
            <person name="Cirillo D.M."/>
        </authorList>
    </citation>
    <scope>NUCLEOTIDE SEQUENCE [LARGE SCALE GENOMIC DNA]</scope>
    <source>
        <strain evidence="3 4">DSM 44471</strain>
    </source>
</reference>
<protein>
    <recommendedName>
        <fullName evidence="2">DUF5631 domain-containing protein</fullName>
    </recommendedName>
</protein>
<name>A0A1X0DFA9_MYCHE</name>
<evidence type="ECO:0000259" key="2">
    <source>
        <dbReference type="Pfam" id="PF18645"/>
    </source>
</evidence>
<feature type="domain" description="DUF5631" evidence="2">
    <location>
        <begin position="30"/>
        <end position="123"/>
    </location>
</feature>
<dbReference type="Proteomes" id="UP000192566">
    <property type="component" value="Unassembled WGS sequence"/>
</dbReference>
<evidence type="ECO:0000313" key="4">
    <source>
        <dbReference type="Proteomes" id="UP000192566"/>
    </source>
</evidence>
<accession>A0A1X0DFA9</accession>
<dbReference type="EMBL" id="MVHR01000030">
    <property type="protein sequence ID" value="ORA70859.1"/>
    <property type="molecule type" value="Genomic_DNA"/>
</dbReference>
<evidence type="ECO:0000256" key="1">
    <source>
        <dbReference type="SAM" id="MobiDB-lite"/>
    </source>
</evidence>